<proteinExistence type="predicted"/>
<evidence type="ECO:0000313" key="3">
    <source>
        <dbReference type="EMBL" id="GFE63450.1"/>
    </source>
</evidence>
<reference evidence="3 4" key="1">
    <citation type="submission" date="2019-12" db="EMBL/GenBank/DDBJ databases">
        <title>Litoreibacter badius sp. nov., a novel bacteriochlorophyll a-containing bacterium in the genus Litoreibacter.</title>
        <authorList>
            <person name="Kanamuro M."/>
            <person name="Takabe Y."/>
            <person name="Mori K."/>
            <person name="Takaichi S."/>
            <person name="Hanada S."/>
        </authorList>
    </citation>
    <scope>NUCLEOTIDE SEQUENCE [LARGE SCALE GENOMIC DNA]</scope>
    <source>
        <strain evidence="3 4">K6</strain>
    </source>
</reference>
<dbReference type="PANTHER" id="PTHR30441">
    <property type="entry name" value="DUF748 DOMAIN-CONTAINING PROTEIN"/>
    <property type="match status" value="1"/>
</dbReference>
<dbReference type="InterPro" id="IPR052894">
    <property type="entry name" value="AsmA-related"/>
</dbReference>
<dbReference type="EMBL" id="BLJE01000001">
    <property type="protein sequence ID" value="GFE63450.1"/>
    <property type="molecule type" value="Genomic_DNA"/>
</dbReference>
<organism evidence="3 4">
    <name type="scientific">Litoreibacter roseus</name>
    <dbReference type="NCBI Taxonomy" id="2601869"/>
    <lineage>
        <taxon>Bacteria</taxon>
        <taxon>Pseudomonadati</taxon>
        <taxon>Pseudomonadota</taxon>
        <taxon>Alphaproteobacteria</taxon>
        <taxon>Rhodobacterales</taxon>
        <taxon>Roseobacteraceae</taxon>
        <taxon>Litoreibacter</taxon>
    </lineage>
</organism>
<evidence type="ECO:0000313" key="4">
    <source>
        <dbReference type="Proteomes" id="UP000436822"/>
    </source>
</evidence>
<feature type="coiled-coil region" evidence="1">
    <location>
        <begin position="588"/>
        <end position="619"/>
    </location>
</feature>
<dbReference type="Pfam" id="PF05170">
    <property type="entry name" value="AsmA"/>
    <property type="match status" value="1"/>
</dbReference>
<dbReference type="OrthoDB" id="5439561at2"/>
<keyword evidence="1" id="KW-0175">Coiled coil</keyword>
<sequence length="652" mass="68542">MRWILRIALTLLTLVVVVIAALFLIPTDRIARIAETQFEEATGRVLTITGDVSPTLYPRLGVALEGASIQNAAWSEDGPMLQADRLEVAVGLSALMGGAIDVEAFTVDGPVIRLQRQPDGSANWDFLTQMGSSEDTSDSGTPNISVPKATITNGTLIFDDAGTAYQLDNVNLTLTLPDLEGIGEIDLAAELRGQAIELGGTIDGVQQLLDGSERSVDLELTAGRTSASFDGIAGIDPVRVKGQVTGDIQDQNALFALLGQEAPIIPPGLGQTVKMSAELTMTPDNQLFLRGADVLLDQNRLQGDVDLALTTPPTVKARLTGDSLDFSAMSTDTTEGDGAANAGAGGWSDARLDVSGLNAVNGDFSFKANAVDLGSIKLGPTDMQGSLDNSRLVLDLSGVSVFSGLVSGQFVVNGRGGLSVGGDLSASNVAMQQVLNDFAGYDRLVGNASMRLKFLGVGGTMDQIMKGLSGSGSLDVGAGELLGLDIAGMIKNLDTSYQGSGSRTIFDDITASFTIADGVLRNRDLSFIAPLLTASGAGQLDLGAQTIDYRVEPVALGGALEGGIRVPVLITGPWGNIKFRPDLEGLIDMELEEEKERLKAKAKEKERELKAKAEAKLQEELGVRSQDGDSLEDTLKKGLEEKAKEGLFKLFD</sequence>
<dbReference type="PANTHER" id="PTHR30441:SF4">
    <property type="entry name" value="PROTEIN ASMA"/>
    <property type="match status" value="1"/>
</dbReference>
<evidence type="ECO:0000256" key="1">
    <source>
        <dbReference type="SAM" id="Coils"/>
    </source>
</evidence>
<feature type="domain" description="AsmA" evidence="2">
    <location>
        <begin position="7"/>
        <end position="191"/>
    </location>
</feature>
<protein>
    <submittedName>
        <fullName evidence="3">Cell envelope biogenesis protein AsmA</fullName>
    </submittedName>
</protein>
<dbReference type="Proteomes" id="UP000436822">
    <property type="component" value="Unassembled WGS sequence"/>
</dbReference>
<gene>
    <name evidence="3" type="primary">amsA</name>
    <name evidence="3" type="ORF">KIN_05240</name>
</gene>
<dbReference type="GO" id="GO:0090313">
    <property type="term" value="P:regulation of protein targeting to membrane"/>
    <property type="evidence" value="ECO:0007669"/>
    <property type="project" value="TreeGrafter"/>
</dbReference>
<name>A0A6N6JC80_9RHOB</name>
<dbReference type="GO" id="GO:0005886">
    <property type="term" value="C:plasma membrane"/>
    <property type="evidence" value="ECO:0007669"/>
    <property type="project" value="TreeGrafter"/>
</dbReference>
<dbReference type="AlphaFoldDB" id="A0A6N6JC80"/>
<dbReference type="RefSeq" id="WP_159804385.1">
    <property type="nucleotide sequence ID" value="NZ_BLJE01000001.1"/>
</dbReference>
<keyword evidence="4" id="KW-1185">Reference proteome</keyword>
<evidence type="ECO:0000259" key="2">
    <source>
        <dbReference type="Pfam" id="PF05170"/>
    </source>
</evidence>
<comment type="caution">
    <text evidence="3">The sequence shown here is derived from an EMBL/GenBank/DDBJ whole genome shotgun (WGS) entry which is preliminary data.</text>
</comment>
<dbReference type="InterPro" id="IPR007844">
    <property type="entry name" value="AsmA"/>
</dbReference>
<accession>A0A6N6JC80</accession>